<dbReference type="EMBL" id="FNQK01000009">
    <property type="protein sequence ID" value="SEA28750.1"/>
    <property type="molecule type" value="Genomic_DNA"/>
</dbReference>
<evidence type="ECO:0000256" key="8">
    <source>
        <dbReference type="ARBA" id="ARBA00023136"/>
    </source>
</evidence>
<evidence type="ECO:0000256" key="6">
    <source>
        <dbReference type="ARBA" id="ARBA00022989"/>
    </source>
</evidence>
<comment type="subunit">
    <text evidence="9">Forms a complex with TatC.</text>
</comment>
<evidence type="ECO:0000256" key="3">
    <source>
        <dbReference type="ARBA" id="ARBA00022475"/>
    </source>
</evidence>
<comment type="function">
    <text evidence="9">Part of the twin-arginine translocation (Tat) system that transports large folded proteins containing a characteristic twin-arginine motif in their signal peptide across membranes. TatA could form the protein-conducting channel of the Tat system.</text>
</comment>
<keyword evidence="6 9" id="KW-1133">Transmembrane helix</keyword>
<evidence type="ECO:0000256" key="9">
    <source>
        <dbReference type="HAMAP-Rule" id="MF_00236"/>
    </source>
</evidence>
<dbReference type="GO" id="GO:0008320">
    <property type="term" value="F:protein transmembrane transporter activity"/>
    <property type="evidence" value="ECO:0007669"/>
    <property type="project" value="UniProtKB-UniRule"/>
</dbReference>
<dbReference type="NCBIfam" id="TIGR01411">
    <property type="entry name" value="tatAE"/>
    <property type="match status" value="1"/>
</dbReference>
<dbReference type="Pfam" id="PF02416">
    <property type="entry name" value="TatA_B_E"/>
    <property type="match status" value="1"/>
</dbReference>
<dbReference type="PANTHER" id="PTHR42982:SF1">
    <property type="entry name" value="SEC-INDEPENDENT PROTEIN TRANSLOCASE PROTEIN TATA"/>
    <property type="match status" value="1"/>
</dbReference>
<dbReference type="InterPro" id="IPR003369">
    <property type="entry name" value="TatA/B/E"/>
</dbReference>
<protein>
    <recommendedName>
        <fullName evidence="9">Sec-independent protein translocase protein TatA</fullName>
    </recommendedName>
</protein>
<organism evidence="10 11">
    <name type="scientific">Bizionia paragorgiae</name>
    <dbReference type="NCBI Taxonomy" id="283786"/>
    <lineage>
        <taxon>Bacteria</taxon>
        <taxon>Pseudomonadati</taxon>
        <taxon>Bacteroidota</taxon>
        <taxon>Flavobacteriia</taxon>
        <taxon>Flavobacteriales</taxon>
        <taxon>Flavobacteriaceae</taxon>
        <taxon>Bizionia</taxon>
    </lineage>
</organism>
<keyword evidence="8 9" id="KW-0472">Membrane</keyword>
<accession>A0A1H3ZYI9</accession>
<gene>
    <name evidence="9" type="primary">tatA</name>
    <name evidence="10" type="ORF">SAMN04487990_109128</name>
</gene>
<dbReference type="HAMAP" id="MF_00236">
    <property type="entry name" value="TatA_E"/>
    <property type="match status" value="1"/>
</dbReference>
<evidence type="ECO:0000313" key="10">
    <source>
        <dbReference type="EMBL" id="SEA28750.1"/>
    </source>
</evidence>
<evidence type="ECO:0000256" key="2">
    <source>
        <dbReference type="ARBA" id="ARBA00022448"/>
    </source>
</evidence>
<comment type="subcellular location">
    <subcellularLocation>
        <location evidence="1 9">Cell membrane</location>
        <topology evidence="1 9">Single-pass membrane protein</topology>
    </subcellularLocation>
</comment>
<evidence type="ECO:0000256" key="1">
    <source>
        <dbReference type="ARBA" id="ARBA00004162"/>
    </source>
</evidence>
<reference evidence="10 11" key="1">
    <citation type="submission" date="2016-10" db="EMBL/GenBank/DDBJ databases">
        <authorList>
            <person name="de Groot N.N."/>
        </authorList>
    </citation>
    <scope>NUCLEOTIDE SEQUENCE [LARGE SCALE GENOMIC DNA]</scope>
    <source>
        <strain evidence="10 11">DSM 23842</strain>
    </source>
</reference>
<dbReference type="Proteomes" id="UP000198846">
    <property type="component" value="Unassembled WGS sequence"/>
</dbReference>
<comment type="similarity">
    <text evidence="9">Belongs to the TatA/E family.</text>
</comment>
<name>A0A1H3ZYI9_BIZPA</name>
<dbReference type="STRING" id="283786.SAMN04487990_109128"/>
<feature type="transmembrane region" description="Helical" evidence="9">
    <location>
        <begin position="12"/>
        <end position="38"/>
    </location>
</feature>
<keyword evidence="4 9" id="KW-0812">Transmembrane</keyword>
<dbReference type="AlphaFoldDB" id="A0A1H3ZYI9"/>
<sequence length="105" mass="11692">MQIQLYYICSVIHLGTFLFISGAEIAVIVLIVVMVFGADKIPEIARGMGKTMRTLKDATNDIKSEITKSAENHGIDTSITKDINSEINKVKDELEEFTGSVRRKM</sequence>
<evidence type="ECO:0000256" key="7">
    <source>
        <dbReference type="ARBA" id="ARBA00023010"/>
    </source>
</evidence>
<evidence type="ECO:0000256" key="5">
    <source>
        <dbReference type="ARBA" id="ARBA00022927"/>
    </source>
</evidence>
<dbReference type="PANTHER" id="PTHR42982">
    <property type="entry name" value="SEC-INDEPENDENT PROTEIN TRANSLOCASE PROTEIN TATA"/>
    <property type="match status" value="1"/>
</dbReference>
<keyword evidence="2 9" id="KW-0813">Transport</keyword>
<keyword evidence="3 9" id="KW-1003">Cell membrane</keyword>
<dbReference type="GO" id="GO:0033281">
    <property type="term" value="C:TAT protein transport complex"/>
    <property type="evidence" value="ECO:0007669"/>
    <property type="project" value="UniProtKB-UniRule"/>
</dbReference>
<dbReference type="Gene3D" id="1.20.5.3310">
    <property type="match status" value="1"/>
</dbReference>
<dbReference type="GO" id="GO:0043953">
    <property type="term" value="P:protein transport by the Tat complex"/>
    <property type="evidence" value="ECO:0007669"/>
    <property type="project" value="UniProtKB-UniRule"/>
</dbReference>
<keyword evidence="11" id="KW-1185">Reference proteome</keyword>
<keyword evidence="7 9" id="KW-0811">Translocation</keyword>
<evidence type="ECO:0000313" key="11">
    <source>
        <dbReference type="Proteomes" id="UP000198846"/>
    </source>
</evidence>
<evidence type="ECO:0000256" key="4">
    <source>
        <dbReference type="ARBA" id="ARBA00022692"/>
    </source>
</evidence>
<dbReference type="InterPro" id="IPR006312">
    <property type="entry name" value="TatA/E"/>
</dbReference>
<keyword evidence="5 9" id="KW-0653">Protein transport</keyword>
<proteinExistence type="inferred from homology"/>